<dbReference type="InterPro" id="IPR012337">
    <property type="entry name" value="RNaseH-like_sf"/>
</dbReference>
<dbReference type="SUPFAM" id="SSF53098">
    <property type="entry name" value="Ribonuclease H-like"/>
    <property type="match status" value="1"/>
</dbReference>
<dbReference type="InterPro" id="IPR036397">
    <property type="entry name" value="RNaseH_sf"/>
</dbReference>
<keyword evidence="2" id="KW-0378">Hydrolase</keyword>
<dbReference type="PANTHER" id="PTHR30231">
    <property type="entry name" value="DNA POLYMERASE III SUBUNIT EPSILON"/>
    <property type="match status" value="1"/>
</dbReference>
<dbReference type="EMBL" id="JBHUCX010000058">
    <property type="protein sequence ID" value="MFD1676399.1"/>
    <property type="molecule type" value="Genomic_DNA"/>
</dbReference>
<feature type="domain" description="Exonuclease" evidence="4">
    <location>
        <begin position="2"/>
        <end position="136"/>
    </location>
</feature>
<evidence type="ECO:0000256" key="2">
    <source>
        <dbReference type="ARBA" id="ARBA00022801"/>
    </source>
</evidence>
<comment type="caution">
    <text evidence="5">The sequence shown here is derived from an EMBL/GenBank/DDBJ whole genome shotgun (WGS) entry which is preliminary data.</text>
</comment>
<dbReference type="PANTHER" id="PTHR30231:SF4">
    <property type="entry name" value="PROTEIN NEN2"/>
    <property type="match status" value="1"/>
</dbReference>
<evidence type="ECO:0000259" key="4">
    <source>
        <dbReference type="SMART" id="SM00479"/>
    </source>
</evidence>
<dbReference type="SMART" id="SM00479">
    <property type="entry name" value="EXOIII"/>
    <property type="match status" value="1"/>
</dbReference>
<dbReference type="RefSeq" id="WP_377944299.1">
    <property type="nucleotide sequence ID" value="NZ_JBHUCX010000058.1"/>
</dbReference>
<evidence type="ECO:0000313" key="5">
    <source>
        <dbReference type="EMBL" id="MFD1676399.1"/>
    </source>
</evidence>
<evidence type="ECO:0000313" key="6">
    <source>
        <dbReference type="Proteomes" id="UP001597079"/>
    </source>
</evidence>
<dbReference type="InterPro" id="IPR013520">
    <property type="entry name" value="Ribonucl_H"/>
</dbReference>
<evidence type="ECO:0000256" key="1">
    <source>
        <dbReference type="ARBA" id="ARBA00022722"/>
    </source>
</evidence>
<proteinExistence type="predicted"/>
<keyword evidence="3 5" id="KW-0269">Exonuclease</keyword>
<sequence>MEVSRNGIKPLYNTLIHPNRDIPPTGSAVHHITLKHVADKPLFEEVWPTIMEHPQDAVIVAHNAQFDRSMTPETGRPWICSYRLARHLWPDAPGHSNQVLRYWLGIDVDAEAAHSAAGDTLVTAHLFYRELGYYRKHIANQTR</sequence>
<reference evidence="6" key="1">
    <citation type="journal article" date="2019" name="Int. J. Syst. Evol. Microbiol.">
        <title>The Global Catalogue of Microorganisms (GCM) 10K type strain sequencing project: providing services to taxonomists for standard genome sequencing and annotation.</title>
        <authorList>
            <consortium name="The Broad Institute Genomics Platform"/>
            <consortium name="The Broad Institute Genome Sequencing Center for Infectious Disease"/>
            <person name="Wu L."/>
            <person name="Ma J."/>
        </authorList>
    </citation>
    <scope>NUCLEOTIDE SEQUENCE [LARGE SCALE GENOMIC DNA]</scope>
    <source>
        <strain evidence="6">CGMCC 1.12286</strain>
    </source>
</reference>
<protein>
    <submittedName>
        <fullName evidence="5">Exonuclease domain-containing protein</fullName>
    </submittedName>
</protein>
<dbReference type="Gene3D" id="3.30.420.10">
    <property type="entry name" value="Ribonuclease H-like superfamily/Ribonuclease H"/>
    <property type="match status" value="1"/>
</dbReference>
<dbReference type="CDD" id="cd06127">
    <property type="entry name" value="DEDDh"/>
    <property type="match status" value="1"/>
</dbReference>
<keyword evidence="1" id="KW-0540">Nuclease</keyword>
<dbReference type="GO" id="GO:0004527">
    <property type="term" value="F:exonuclease activity"/>
    <property type="evidence" value="ECO:0007669"/>
    <property type="project" value="UniProtKB-KW"/>
</dbReference>
<dbReference type="Pfam" id="PF00929">
    <property type="entry name" value="RNase_T"/>
    <property type="match status" value="1"/>
</dbReference>
<accession>A0ABW4JK82</accession>
<dbReference type="Proteomes" id="UP001597079">
    <property type="component" value="Unassembled WGS sequence"/>
</dbReference>
<keyword evidence="6" id="KW-1185">Reference proteome</keyword>
<name>A0ABW4JK82_9BACL</name>
<evidence type="ECO:0000256" key="3">
    <source>
        <dbReference type="ARBA" id="ARBA00022839"/>
    </source>
</evidence>
<organism evidence="5 6">
    <name type="scientific">Alicyclobacillus fodiniaquatilis</name>
    <dbReference type="NCBI Taxonomy" id="1661150"/>
    <lineage>
        <taxon>Bacteria</taxon>
        <taxon>Bacillati</taxon>
        <taxon>Bacillota</taxon>
        <taxon>Bacilli</taxon>
        <taxon>Bacillales</taxon>
        <taxon>Alicyclobacillaceae</taxon>
        <taxon>Alicyclobacillus</taxon>
    </lineage>
</organism>
<gene>
    <name evidence="5" type="ORF">ACFSB2_16985</name>
</gene>